<dbReference type="AlphaFoldDB" id="A0A183UED1"/>
<feature type="compositionally biased region" description="Basic and acidic residues" evidence="1">
    <location>
        <begin position="318"/>
        <end position="334"/>
    </location>
</feature>
<name>A0A183UED1_TOXCA</name>
<feature type="transmembrane region" description="Helical" evidence="2">
    <location>
        <begin position="261"/>
        <end position="284"/>
    </location>
</feature>
<feature type="compositionally biased region" description="Polar residues" evidence="1">
    <location>
        <begin position="395"/>
        <end position="423"/>
    </location>
</feature>
<sequence>MGSLVVLLNHTHPLFAITTILIALSVHTLCEHAALNKPSSSQKASQHPQSHPHPYSPSLPSGNDTLCNRHTEHQCVCQRVDGNLDNKFLPCERFIEGTELPIVSMTLRHVNVSARLHTNEPYESYFKRRIAHIVSTYCEQQANECRGTTLRLDKVQPSSHSHHPSLHSHDEPLLTQENVIVLSVHMNATANTTTIGFVVTKANNVGSLNELMVVDAFKVKSILSAQLAPLSRVLGGIRIERVEVVPMRRTPDVQQTDNTKLLIVLAITGLFLLVTYTIATIKVCRECHERKRTKKNEATPAGNHNLPDYGSCGPAGSKRTDDDVKRRRSNKDGSEPQAKVIGVQENRSEPPQHNVIDERRFHLLFQCDPSQLPDEQLSFPRTPSIQEIQPIDVQPQPQFQNPSIPEQSSNQQLQTAAPEQPKQNPVAPSLAVIEPASSDPSAELYLQTERNDAIREEDELPERPVSRRGSYSRSDMLDKTISPPPPLASELMAESQVIRSRTAHELGHWSSESDEEGQSEGYHKLSEPEDDEHEPEMKKRLSTEDSEKETNENFENFEENTNVYERLDESNPSSPSPPVRDTPSPSPFMV</sequence>
<keyword evidence="2" id="KW-0472">Membrane</keyword>
<evidence type="ECO:0000256" key="2">
    <source>
        <dbReference type="SAM" id="Phobius"/>
    </source>
</evidence>
<dbReference type="WBParaSite" id="TCNE_0000685101-mRNA-1">
    <property type="protein sequence ID" value="TCNE_0000685101-mRNA-1"/>
    <property type="gene ID" value="TCNE_0000685101"/>
</dbReference>
<feature type="region of interest" description="Disordered" evidence="1">
    <location>
        <begin position="37"/>
        <end position="63"/>
    </location>
</feature>
<feature type="compositionally biased region" description="Low complexity" evidence="1">
    <location>
        <begin position="38"/>
        <end position="61"/>
    </location>
</feature>
<reference evidence="3 4" key="2">
    <citation type="submission" date="2018-11" db="EMBL/GenBank/DDBJ databases">
        <authorList>
            <consortium name="Pathogen Informatics"/>
        </authorList>
    </citation>
    <scope>NUCLEOTIDE SEQUENCE [LARGE SCALE GENOMIC DNA]</scope>
</reference>
<proteinExistence type="predicted"/>
<dbReference type="Proteomes" id="UP000050794">
    <property type="component" value="Unassembled WGS sequence"/>
</dbReference>
<evidence type="ECO:0000256" key="1">
    <source>
        <dbReference type="SAM" id="MobiDB-lite"/>
    </source>
</evidence>
<gene>
    <name evidence="3" type="ORF">TCNE_LOCUS6851</name>
</gene>
<evidence type="ECO:0000313" key="5">
    <source>
        <dbReference type="WBParaSite" id="TCNE_0000685101-mRNA-1"/>
    </source>
</evidence>
<feature type="region of interest" description="Disordered" evidence="1">
    <location>
        <begin position="395"/>
        <end position="590"/>
    </location>
</feature>
<evidence type="ECO:0000313" key="4">
    <source>
        <dbReference type="Proteomes" id="UP000050794"/>
    </source>
</evidence>
<feature type="region of interest" description="Disordered" evidence="1">
    <location>
        <begin position="291"/>
        <end position="352"/>
    </location>
</feature>
<keyword evidence="4" id="KW-1185">Reference proteome</keyword>
<dbReference type="EMBL" id="UYWY01019567">
    <property type="protein sequence ID" value="VDM38172.1"/>
    <property type="molecule type" value="Genomic_DNA"/>
</dbReference>
<protein>
    <submittedName>
        <fullName evidence="3 5">Uncharacterized protein</fullName>
    </submittedName>
</protein>
<keyword evidence="2" id="KW-0812">Transmembrane</keyword>
<accession>A0A183UED1</accession>
<feature type="compositionally biased region" description="Basic and acidic residues" evidence="1">
    <location>
        <begin position="535"/>
        <end position="551"/>
    </location>
</feature>
<evidence type="ECO:0000313" key="3">
    <source>
        <dbReference type="EMBL" id="VDM38172.1"/>
    </source>
</evidence>
<reference evidence="5" key="1">
    <citation type="submission" date="2016-06" db="UniProtKB">
        <authorList>
            <consortium name="WormBaseParasite"/>
        </authorList>
    </citation>
    <scope>IDENTIFICATION</scope>
</reference>
<feature type="compositionally biased region" description="Pro residues" evidence="1">
    <location>
        <begin position="574"/>
        <end position="590"/>
    </location>
</feature>
<keyword evidence="2" id="KW-1133">Transmembrane helix</keyword>
<organism evidence="4 5">
    <name type="scientific">Toxocara canis</name>
    <name type="common">Canine roundworm</name>
    <dbReference type="NCBI Taxonomy" id="6265"/>
    <lineage>
        <taxon>Eukaryota</taxon>
        <taxon>Metazoa</taxon>
        <taxon>Ecdysozoa</taxon>
        <taxon>Nematoda</taxon>
        <taxon>Chromadorea</taxon>
        <taxon>Rhabditida</taxon>
        <taxon>Spirurina</taxon>
        <taxon>Ascaridomorpha</taxon>
        <taxon>Ascaridoidea</taxon>
        <taxon>Toxocaridae</taxon>
        <taxon>Toxocara</taxon>
    </lineage>
</organism>